<dbReference type="EMBL" id="JASSZA010000006">
    <property type="protein sequence ID" value="KAK2108143.1"/>
    <property type="molecule type" value="Genomic_DNA"/>
</dbReference>
<organism evidence="2 3">
    <name type="scientific">Saguinus oedipus</name>
    <name type="common">Cotton-top tamarin</name>
    <name type="synonym">Oedipomidas oedipus</name>
    <dbReference type="NCBI Taxonomy" id="9490"/>
    <lineage>
        <taxon>Eukaryota</taxon>
        <taxon>Metazoa</taxon>
        <taxon>Chordata</taxon>
        <taxon>Craniata</taxon>
        <taxon>Vertebrata</taxon>
        <taxon>Euteleostomi</taxon>
        <taxon>Mammalia</taxon>
        <taxon>Eutheria</taxon>
        <taxon>Euarchontoglires</taxon>
        <taxon>Primates</taxon>
        <taxon>Haplorrhini</taxon>
        <taxon>Platyrrhini</taxon>
        <taxon>Cebidae</taxon>
        <taxon>Callitrichinae</taxon>
        <taxon>Saguinus</taxon>
    </lineage>
</organism>
<dbReference type="Proteomes" id="UP001266305">
    <property type="component" value="Unassembled WGS sequence"/>
</dbReference>
<keyword evidence="3" id="KW-1185">Reference proteome</keyword>
<evidence type="ECO:0000313" key="3">
    <source>
        <dbReference type="Proteomes" id="UP001266305"/>
    </source>
</evidence>
<reference evidence="2 3" key="1">
    <citation type="submission" date="2023-05" db="EMBL/GenBank/DDBJ databases">
        <title>B98-5 Cell Line De Novo Hybrid Assembly: An Optical Mapping Approach.</title>
        <authorList>
            <person name="Kananen K."/>
            <person name="Auerbach J.A."/>
            <person name="Kautto E."/>
            <person name="Blachly J.S."/>
        </authorList>
    </citation>
    <scope>NUCLEOTIDE SEQUENCE [LARGE SCALE GENOMIC DNA]</scope>
    <source>
        <strain evidence="2">B95-8</strain>
        <tissue evidence="2">Cell line</tissue>
    </source>
</reference>
<accession>A0ABQ9VHM5</accession>
<protein>
    <submittedName>
        <fullName evidence="2">Uncharacterized protein</fullName>
    </submittedName>
</protein>
<proteinExistence type="predicted"/>
<name>A0ABQ9VHM5_SAGOE</name>
<evidence type="ECO:0000256" key="1">
    <source>
        <dbReference type="SAM" id="SignalP"/>
    </source>
</evidence>
<feature type="non-terminal residue" evidence="2">
    <location>
        <position position="76"/>
    </location>
</feature>
<feature type="signal peptide" evidence="1">
    <location>
        <begin position="1"/>
        <end position="21"/>
    </location>
</feature>
<gene>
    <name evidence="2" type="ORF">P7K49_013308</name>
</gene>
<comment type="caution">
    <text evidence="2">The sequence shown here is derived from an EMBL/GenBank/DDBJ whole genome shotgun (WGS) entry which is preliminary data.</text>
</comment>
<evidence type="ECO:0000313" key="2">
    <source>
        <dbReference type="EMBL" id="KAK2108143.1"/>
    </source>
</evidence>
<feature type="chain" id="PRO_5046184762" evidence="1">
    <location>
        <begin position="22"/>
        <end position="76"/>
    </location>
</feature>
<sequence length="76" mass="8023">MGVRHVLFALSGTCSWHGVKCSSDKPAHGPQQTQLEPEQLGVLWQEGGAPGQTLMALPVAVRATFLAHLSIMAADS</sequence>
<keyword evidence="1" id="KW-0732">Signal</keyword>